<dbReference type="Pfam" id="PF25876">
    <property type="entry name" value="HH_MFP_RND"/>
    <property type="match status" value="1"/>
</dbReference>
<dbReference type="Gene3D" id="2.40.50.100">
    <property type="match status" value="1"/>
</dbReference>
<dbReference type="AlphaFoldDB" id="A0A0F6TWM9"/>
<feature type="domain" description="Multidrug resistance protein MdtA-like barrel-sandwich hybrid" evidence="4">
    <location>
        <begin position="47"/>
        <end position="231"/>
    </location>
</feature>
<dbReference type="InterPro" id="IPR058625">
    <property type="entry name" value="MdtA-like_BSH"/>
</dbReference>
<keyword evidence="2" id="KW-0812">Transmembrane</keyword>
<dbReference type="OrthoDB" id="8958519at2"/>
<evidence type="ECO:0000259" key="3">
    <source>
        <dbReference type="Pfam" id="PF25876"/>
    </source>
</evidence>
<dbReference type="InterPro" id="IPR050739">
    <property type="entry name" value="MFP"/>
</dbReference>
<proteinExistence type="inferred from homology"/>
<gene>
    <name evidence="5" type="ORF">F384_16300</name>
</gene>
<evidence type="ECO:0000259" key="4">
    <source>
        <dbReference type="Pfam" id="PF25917"/>
    </source>
</evidence>
<accession>A0A0F6TWM9</accession>
<dbReference type="KEGG" id="cama:F384_16300"/>
<dbReference type="HOGENOM" id="CLU_018816_15_3_6"/>
<dbReference type="Gene3D" id="2.40.30.170">
    <property type="match status" value="1"/>
</dbReference>
<sequence>MMTPEQKFARWVRVSIAAFLAIFAWFIVADIWIPLTPDSTVMRTVTPVSSRVSGYVSHVYVRNNSPVKKGDLLYELDPTPFINKVEAAQIAFAQARLSNQQLDAQIASARANLRTAEYTARNDKLTFDRYQRLSTMQNVSQADLDKVRTTWQTSEQSVTALHANIQNLLIQRGEREDNHNVTLQKYRNALEEAQLNLAWTKVYAETDGTVSNLQLNAGLYATAATPLLALVSNQTDIVADFREKSLRHTRVNTDAAVVFDAMPGKVFRARVTSSDAGILAGQEEVNGQLSQPEQSTRWVRDARRMRIHVTLSEPLDKPLPTGARATVQLYNSEGPFARTFAGAQIHLVSWLHYVY</sequence>
<evidence type="ECO:0000313" key="6">
    <source>
        <dbReference type="Proteomes" id="UP000034085"/>
    </source>
</evidence>
<dbReference type="Proteomes" id="UP000034085">
    <property type="component" value="Chromosome"/>
</dbReference>
<dbReference type="PATRIC" id="fig|1261127.3.peg.3404"/>
<dbReference type="PANTHER" id="PTHR30386:SF18">
    <property type="entry name" value="INNER MEMBRANE PROTEIN YIAV-RELATED"/>
    <property type="match status" value="1"/>
</dbReference>
<dbReference type="RefSeq" id="WP_046487131.1">
    <property type="nucleotide sequence ID" value="NZ_CP011132.1"/>
</dbReference>
<evidence type="ECO:0000313" key="5">
    <source>
        <dbReference type="EMBL" id="AKE60009.1"/>
    </source>
</evidence>
<reference evidence="5 6" key="1">
    <citation type="journal article" date="2013" name="Appl. Microbiol. Biotechnol.">
        <title>Glycerol assimilation and production of 1,3-propanediol by Citrobacter amalonaticus Y19.</title>
        <authorList>
            <person name="Ainala S.K."/>
            <person name="Ashok S."/>
            <person name="Ko Y."/>
            <person name="Park S."/>
        </authorList>
    </citation>
    <scope>NUCLEOTIDE SEQUENCE [LARGE SCALE GENOMIC DNA]</scope>
    <source>
        <strain evidence="5 6">Y19</strain>
    </source>
</reference>
<dbReference type="SUPFAM" id="SSF111369">
    <property type="entry name" value="HlyD-like secretion proteins"/>
    <property type="match status" value="2"/>
</dbReference>
<evidence type="ECO:0000256" key="2">
    <source>
        <dbReference type="SAM" id="Phobius"/>
    </source>
</evidence>
<keyword evidence="2" id="KW-1133">Transmembrane helix</keyword>
<dbReference type="Gene3D" id="1.10.287.470">
    <property type="entry name" value="Helix hairpin bin"/>
    <property type="match status" value="1"/>
</dbReference>
<keyword evidence="2" id="KW-0472">Membrane</keyword>
<feature type="transmembrane region" description="Helical" evidence="2">
    <location>
        <begin position="12"/>
        <end position="33"/>
    </location>
</feature>
<organism evidence="5 6">
    <name type="scientific">Citrobacter amalonaticus Y19</name>
    <dbReference type="NCBI Taxonomy" id="1261127"/>
    <lineage>
        <taxon>Bacteria</taxon>
        <taxon>Pseudomonadati</taxon>
        <taxon>Pseudomonadota</taxon>
        <taxon>Gammaproteobacteria</taxon>
        <taxon>Enterobacterales</taxon>
        <taxon>Enterobacteriaceae</taxon>
        <taxon>Citrobacter</taxon>
    </lineage>
</organism>
<comment type="similarity">
    <text evidence="1">Belongs to the membrane fusion protein (MFP) (TC 8.A.1) family.</text>
</comment>
<dbReference type="Pfam" id="PF25917">
    <property type="entry name" value="BSH_RND"/>
    <property type="match status" value="1"/>
</dbReference>
<dbReference type="EMBL" id="CP011132">
    <property type="protein sequence ID" value="AKE60009.1"/>
    <property type="molecule type" value="Genomic_DNA"/>
</dbReference>
<evidence type="ECO:0000256" key="1">
    <source>
        <dbReference type="ARBA" id="ARBA00009477"/>
    </source>
</evidence>
<dbReference type="PANTHER" id="PTHR30386">
    <property type="entry name" value="MEMBRANE FUSION SUBUNIT OF EMRAB-TOLC MULTIDRUG EFFLUX PUMP"/>
    <property type="match status" value="1"/>
</dbReference>
<feature type="domain" description="Multidrug resistance protein MdtA-like alpha-helical hairpin" evidence="3">
    <location>
        <begin position="106"/>
        <end position="166"/>
    </location>
</feature>
<protein>
    <submittedName>
        <fullName evidence="5">Hemolysin secretion protein D</fullName>
    </submittedName>
</protein>
<name>A0A0F6TWM9_CITAM</name>
<dbReference type="InterPro" id="IPR058624">
    <property type="entry name" value="MdtA-like_HH"/>
</dbReference>